<dbReference type="InterPro" id="IPR000917">
    <property type="entry name" value="Sulfatase_N"/>
</dbReference>
<keyword evidence="2" id="KW-0479">Metal-binding</keyword>
<evidence type="ECO:0000256" key="4">
    <source>
        <dbReference type="ARBA" id="ARBA00022837"/>
    </source>
</evidence>
<dbReference type="Gene3D" id="3.30.1120.10">
    <property type="match status" value="1"/>
</dbReference>
<evidence type="ECO:0000313" key="7">
    <source>
        <dbReference type="Proteomes" id="UP000265768"/>
    </source>
</evidence>
<dbReference type="PROSITE" id="PS00149">
    <property type="entry name" value="SULFATASE_2"/>
    <property type="match status" value="1"/>
</dbReference>
<dbReference type="InterPro" id="IPR050738">
    <property type="entry name" value="Sulfatase"/>
</dbReference>
<proteinExistence type="inferred from homology"/>
<keyword evidence="7" id="KW-1185">Reference proteome</keyword>
<protein>
    <submittedName>
        <fullName evidence="6">Arylsulfatase</fullName>
    </submittedName>
</protein>
<dbReference type="PANTHER" id="PTHR42693">
    <property type="entry name" value="ARYLSULFATASE FAMILY MEMBER"/>
    <property type="match status" value="1"/>
</dbReference>
<comment type="caution">
    <text evidence="6">The sequence shown here is derived from an EMBL/GenBank/DDBJ whole genome shotgun (WGS) entry which is preliminary data.</text>
</comment>
<dbReference type="SUPFAM" id="SSF53649">
    <property type="entry name" value="Alkaline phosphatase-like"/>
    <property type="match status" value="1"/>
</dbReference>
<dbReference type="AlphaFoldDB" id="A0A3A4ACD0"/>
<dbReference type="InterPro" id="IPR024607">
    <property type="entry name" value="Sulfatase_CS"/>
</dbReference>
<sequence>MSPRFEGRVGRTVADSTPWWPPQVRAPEGAPNIVVVLLDDMGFSDIGPFGAEIDTPTLDRLAAGGLRFTNYHTTPLCSPSRASLLTGLNHHRAGYAFVANADPGFPGYTFEIADDVPTLPEILRDAGYATFAVGKWHLTKDATMNDGAPRSSWPVQKGFDRFYGILEGLTNLHHPHRLVRDNSPVHTEAYPEGYYLTDDLTDEAIGMIKSLRAHDARKPYFLYLAHPAVHGPLMAPERDVARYRGRYAGGWDRLREERFARQLDKGLFPPGTELPPRNSEAFHDVPEWDSLPPGERELFQRYQEVYAAMVDNVDRNLGRLLAVIEALGELDDTIVVFTSDNGGTGEGGVRGTRSYFAQFLRHANLPGDWNPDVPREPELIGGPRAMVHYPRGWGMASNTPFRLYKGTTHAGGVRVPLVLSWPRGGVVPGVRDRYQYVTDLLPTLLDLAGVPLPQERGGRPVAAIDGHSFADALADPAAPSTHHEQYAEMTGNRAFYRDGWKLVTLHRPGRPHDEDPWELYDLRADPTETRDLAADHPGLVKELAGAWERAAAENRVFPLDDGTGYLWTARPPSEAAFHEPVTLLPGTPTLERYRAARLIAFRDFEIAVRLTQGPGDQGVLVAHGDQGGGYSVYVEDGRVHLAYNEYGDLKVAVGDFLRPGPHEVVLRAEALPEYRWTFTLTVDGVAGARLEKVRMLIGLAPMEGIDVGVDRRSPVSWPVYERHGPFPYTGDLISATYRPGRPAPYDPAEVLSALRSAAESYD</sequence>
<dbReference type="Gene3D" id="3.40.720.10">
    <property type="entry name" value="Alkaline Phosphatase, subunit A"/>
    <property type="match status" value="1"/>
</dbReference>
<comment type="similarity">
    <text evidence="1">Belongs to the sulfatase family.</text>
</comment>
<name>A0A3A4ACD0_9ACTN</name>
<dbReference type="InterPro" id="IPR017850">
    <property type="entry name" value="Alkaline_phosphatase_core_sf"/>
</dbReference>
<evidence type="ECO:0000313" key="6">
    <source>
        <dbReference type="EMBL" id="RJL24204.1"/>
    </source>
</evidence>
<dbReference type="EMBL" id="QZEY01000016">
    <property type="protein sequence ID" value="RJL24204.1"/>
    <property type="molecule type" value="Genomic_DNA"/>
</dbReference>
<accession>A0A3A4ACD0</accession>
<feature type="domain" description="Sulfatase N-terminal" evidence="5">
    <location>
        <begin position="31"/>
        <end position="450"/>
    </location>
</feature>
<keyword evidence="3" id="KW-0378">Hydrolase</keyword>
<evidence type="ECO:0000256" key="2">
    <source>
        <dbReference type="ARBA" id="ARBA00022723"/>
    </source>
</evidence>
<dbReference type="RefSeq" id="WP_119930059.1">
    <property type="nucleotide sequence ID" value="NZ_QZEY01000016.1"/>
</dbReference>
<dbReference type="GO" id="GO:0046872">
    <property type="term" value="F:metal ion binding"/>
    <property type="evidence" value="ECO:0007669"/>
    <property type="project" value="UniProtKB-KW"/>
</dbReference>
<keyword evidence="4" id="KW-0106">Calcium</keyword>
<dbReference type="CDD" id="cd16025">
    <property type="entry name" value="PAS_like"/>
    <property type="match status" value="1"/>
</dbReference>
<gene>
    <name evidence="6" type="ORF">D5H75_30665</name>
</gene>
<reference evidence="6 7" key="1">
    <citation type="submission" date="2018-09" db="EMBL/GenBank/DDBJ databases">
        <title>YIM 75507 draft genome.</title>
        <authorList>
            <person name="Tang S."/>
            <person name="Feng Y."/>
        </authorList>
    </citation>
    <scope>NUCLEOTIDE SEQUENCE [LARGE SCALE GENOMIC DNA]</scope>
    <source>
        <strain evidence="6 7">YIM 75507</strain>
    </source>
</reference>
<dbReference type="PROSITE" id="PS00523">
    <property type="entry name" value="SULFATASE_1"/>
    <property type="match status" value="1"/>
</dbReference>
<dbReference type="OrthoDB" id="9777306at2"/>
<dbReference type="Pfam" id="PF00884">
    <property type="entry name" value="Sulfatase"/>
    <property type="match status" value="1"/>
</dbReference>
<dbReference type="GO" id="GO:0004065">
    <property type="term" value="F:arylsulfatase activity"/>
    <property type="evidence" value="ECO:0007669"/>
    <property type="project" value="TreeGrafter"/>
</dbReference>
<organism evidence="6 7">
    <name type="scientific">Bailinhaonella thermotolerans</name>
    <dbReference type="NCBI Taxonomy" id="1070861"/>
    <lineage>
        <taxon>Bacteria</taxon>
        <taxon>Bacillati</taxon>
        <taxon>Actinomycetota</taxon>
        <taxon>Actinomycetes</taxon>
        <taxon>Streptosporangiales</taxon>
        <taxon>Streptosporangiaceae</taxon>
        <taxon>Bailinhaonella</taxon>
    </lineage>
</organism>
<dbReference type="PANTHER" id="PTHR42693:SF33">
    <property type="entry name" value="ARYLSULFATASE"/>
    <property type="match status" value="1"/>
</dbReference>
<dbReference type="Proteomes" id="UP000265768">
    <property type="component" value="Unassembled WGS sequence"/>
</dbReference>
<evidence type="ECO:0000259" key="5">
    <source>
        <dbReference type="Pfam" id="PF00884"/>
    </source>
</evidence>
<evidence type="ECO:0000256" key="3">
    <source>
        <dbReference type="ARBA" id="ARBA00022801"/>
    </source>
</evidence>
<evidence type="ECO:0000256" key="1">
    <source>
        <dbReference type="ARBA" id="ARBA00008779"/>
    </source>
</evidence>